<comment type="caution">
    <text evidence="1">The sequence shown here is derived from an EMBL/GenBank/DDBJ whole genome shotgun (WGS) entry which is preliminary data.</text>
</comment>
<reference evidence="1 2" key="1">
    <citation type="journal article" date="2014" name="Antonie Van Leeuwenhoek">
        <title>Hyphomonas beringensis sp. nov. and Hyphomonas chukchiensis sp. nov., isolated from surface seawater of the Bering Sea and Chukchi Sea.</title>
        <authorList>
            <person name="Li C."/>
            <person name="Lai Q."/>
            <person name="Li G."/>
            <person name="Dong C."/>
            <person name="Wang J."/>
            <person name="Liao Y."/>
            <person name="Shao Z."/>
        </authorList>
    </citation>
    <scope>NUCLEOTIDE SEQUENCE [LARGE SCALE GENOMIC DNA]</scope>
    <source>
        <strain evidence="1 2">MHS-2</strain>
    </source>
</reference>
<proteinExistence type="predicted"/>
<evidence type="ECO:0000313" key="1">
    <source>
        <dbReference type="EMBL" id="KCZ94052.1"/>
    </source>
</evidence>
<name>A0A059FTZ6_9PROT</name>
<dbReference type="RefSeq" id="WP_035612957.1">
    <property type="nucleotide sequence ID" value="NZ_ARYK01000001.1"/>
</dbReference>
<dbReference type="AlphaFoldDB" id="A0A059FTZ6"/>
<dbReference type="Gene3D" id="3.40.50.300">
    <property type="entry name" value="P-loop containing nucleotide triphosphate hydrolases"/>
    <property type="match status" value="1"/>
</dbReference>
<evidence type="ECO:0008006" key="3">
    <source>
        <dbReference type="Google" id="ProtNLM"/>
    </source>
</evidence>
<dbReference type="Gene3D" id="1.10.8.60">
    <property type="match status" value="1"/>
</dbReference>
<protein>
    <recommendedName>
        <fullName evidence="3">Chromosomal replication initiator protein DnaA domain-containing protein</fullName>
    </recommendedName>
</protein>
<gene>
    <name evidence="1" type="ORF">HJO_01715</name>
</gene>
<dbReference type="OrthoDB" id="7390113at2"/>
<dbReference type="PATRIC" id="fig|1280950.3.peg.353"/>
<accession>A0A059FTZ6</accession>
<dbReference type="STRING" id="1280950.HJO_01715"/>
<keyword evidence="2" id="KW-1185">Reference proteome</keyword>
<dbReference type="SUPFAM" id="SSF52540">
    <property type="entry name" value="P-loop containing nucleoside triphosphate hydrolases"/>
    <property type="match status" value="1"/>
</dbReference>
<dbReference type="InterPro" id="IPR027417">
    <property type="entry name" value="P-loop_NTPase"/>
</dbReference>
<organism evidence="1 2">
    <name type="scientific">Hyphomonas johnsonii MHS-2</name>
    <dbReference type="NCBI Taxonomy" id="1280950"/>
    <lineage>
        <taxon>Bacteria</taxon>
        <taxon>Pseudomonadati</taxon>
        <taxon>Pseudomonadota</taxon>
        <taxon>Alphaproteobacteria</taxon>
        <taxon>Hyphomonadales</taxon>
        <taxon>Hyphomonadaceae</taxon>
        <taxon>Hyphomonas</taxon>
    </lineage>
</organism>
<sequence length="241" mass="25839">MTKQIPETTGVSSQLRFGFPAASLGFADLVVSPSNESALRIVQRPENWPTPVLCLVGAPKSGLSTIAHAWARKFGGDVLEAARFASAKARDVDARAAGFTAIDGADRVPAGDRLLTLINLVTAGSGRLLLTANIAPPQWQAASADLKSRLNSMPVAEIDPPDEAMLCGRLEAAAARHFLKLEEDVVKYLVPRLDLSYEAIELFIERLSDGVTEFGRPPTVPLAKVVLDEMDGSGRWQMPPP</sequence>
<dbReference type="EMBL" id="ARYK01000001">
    <property type="protein sequence ID" value="KCZ94052.1"/>
    <property type="molecule type" value="Genomic_DNA"/>
</dbReference>
<evidence type="ECO:0000313" key="2">
    <source>
        <dbReference type="Proteomes" id="UP000025171"/>
    </source>
</evidence>
<dbReference type="eggNOG" id="COG0593">
    <property type="taxonomic scope" value="Bacteria"/>
</dbReference>
<dbReference type="Proteomes" id="UP000025171">
    <property type="component" value="Unassembled WGS sequence"/>
</dbReference>